<dbReference type="PANTHER" id="PTHR47471:SF1">
    <property type="entry name" value="PROTEIN ESSENTIAL FOR POTEXVIRUS ACCUMULATION 1"/>
    <property type="match status" value="1"/>
</dbReference>
<organism evidence="1 2">
    <name type="scientific">Pisum sativum</name>
    <name type="common">Garden pea</name>
    <name type="synonym">Lathyrus oleraceus</name>
    <dbReference type="NCBI Taxonomy" id="3888"/>
    <lineage>
        <taxon>Eukaryota</taxon>
        <taxon>Viridiplantae</taxon>
        <taxon>Streptophyta</taxon>
        <taxon>Embryophyta</taxon>
        <taxon>Tracheophyta</taxon>
        <taxon>Spermatophyta</taxon>
        <taxon>Magnoliopsida</taxon>
        <taxon>eudicotyledons</taxon>
        <taxon>Gunneridae</taxon>
        <taxon>Pentapetalae</taxon>
        <taxon>rosids</taxon>
        <taxon>fabids</taxon>
        <taxon>Fabales</taxon>
        <taxon>Fabaceae</taxon>
        <taxon>Papilionoideae</taxon>
        <taxon>50 kb inversion clade</taxon>
        <taxon>NPAAA clade</taxon>
        <taxon>Hologalegina</taxon>
        <taxon>IRL clade</taxon>
        <taxon>Fabeae</taxon>
        <taxon>Lathyrus</taxon>
    </lineage>
</organism>
<dbReference type="PANTHER" id="PTHR47471">
    <property type="entry name" value="GYF DOMAIN-CONTAINING PROTEIN"/>
    <property type="match status" value="1"/>
</dbReference>
<keyword evidence="2" id="KW-1185">Reference proteome</keyword>
<protein>
    <submittedName>
        <fullName evidence="1">Uncharacterized protein</fullName>
    </submittedName>
</protein>
<dbReference type="Gramene" id="Psat03G0365600-T1">
    <property type="protein sequence ID" value="KAI5428740.1"/>
    <property type="gene ID" value="KIW84_033656"/>
</dbReference>
<dbReference type="AlphaFoldDB" id="A0A9D4Y0P4"/>
<evidence type="ECO:0000313" key="2">
    <source>
        <dbReference type="Proteomes" id="UP001058974"/>
    </source>
</evidence>
<comment type="caution">
    <text evidence="1">The sequence shown here is derived from an EMBL/GenBank/DDBJ whole genome shotgun (WGS) entry which is preliminary data.</text>
</comment>
<sequence>MNPSPTSDIPGIPLFKINEMGNKPFINCTRQLPAEEAIIWKDSSAGNTCLLRWRFLLMLGKHNLPPRPPPGFPATKLDTTKAPVPQSTSTFVNIHTGPSEVERLRNNSLHRVDSANEAENSSGNLGPSGVDGINNPYFLAQRMALERQRSLPNPYPCWPGIDTTSFPPKSVPDASPYSKLMPSLSDNSRQFHSPNFELISVIQGLSDMVIASNTTKAL</sequence>
<evidence type="ECO:0000313" key="1">
    <source>
        <dbReference type="EMBL" id="KAI5428740.1"/>
    </source>
</evidence>
<name>A0A9D4Y0P4_PEA</name>
<accession>A0A9D4Y0P4</accession>
<reference evidence="1 2" key="1">
    <citation type="journal article" date="2022" name="Nat. Genet.">
        <title>Improved pea reference genome and pan-genome highlight genomic features and evolutionary characteristics.</title>
        <authorList>
            <person name="Yang T."/>
            <person name="Liu R."/>
            <person name="Luo Y."/>
            <person name="Hu S."/>
            <person name="Wang D."/>
            <person name="Wang C."/>
            <person name="Pandey M.K."/>
            <person name="Ge S."/>
            <person name="Xu Q."/>
            <person name="Li N."/>
            <person name="Li G."/>
            <person name="Huang Y."/>
            <person name="Saxena R.K."/>
            <person name="Ji Y."/>
            <person name="Li M."/>
            <person name="Yan X."/>
            <person name="He Y."/>
            <person name="Liu Y."/>
            <person name="Wang X."/>
            <person name="Xiang C."/>
            <person name="Varshney R.K."/>
            <person name="Ding H."/>
            <person name="Gao S."/>
            <person name="Zong X."/>
        </authorList>
    </citation>
    <scope>NUCLEOTIDE SEQUENCE [LARGE SCALE GENOMIC DNA]</scope>
    <source>
        <strain evidence="1 2">cv. Zhongwan 6</strain>
    </source>
</reference>
<gene>
    <name evidence="1" type="ORF">KIW84_033656</name>
</gene>
<dbReference type="Proteomes" id="UP001058974">
    <property type="component" value="Chromosome 3"/>
</dbReference>
<proteinExistence type="predicted"/>
<dbReference type="EMBL" id="JAMSHJ010000003">
    <property type="protein sequence ID" value="KAI5428740.1"/>
    <property type="molecule type" value="Genomic_DNA"/>
</dbReference>